<feature type="transmembrane region" description="Helical" evidence="7">
    <location>
        <begin position="175"/>
        <end position="195"/>
    </location>
</feature>
<dbReference type="Pfam" id="PF03348">
    <property type="entry name" value="Serinc"/>
    <property type="match status" value="2"/>
</dbReference>
<evidence type="ECO:0000256" key="6">
    <source>
        <dbReference type="SAM" id="MobiDB-lite"/>
    </source>
</evidence>
<feature type="transmembrane region" description="Helical" evidence="7">
    <location>
        <begin position="244"/>
        <end position="268"/>
    </location>
</feature>
<feature type="transmembrane region" description="Helical" evidence="7">
    <location>
        <begin position="699"/>
        <end position="720"/>
    </location>
</feature>
<feature type="transmembrane region" description="Helical" evidence="7">
    <location>
        <begin position="215"/>
        <end position="238"/>
    </location>
</feature>
<dbReference type="WBParaSite" id="EgrG_000358700">
    <property type="protein sequence ID" value="EgrG_000358700"/>
    <property type="gene ID" value="EgrG_000358700"/>
</dbReference>
<feature type="compositionally biased region" description="Basic residues" evidence="6">
    <location>
        <begin position="752"/>
        <end position="761"/>
    </location>
</feature>
<feature type="region of interest" description="Disordered" evidence="6">
    <location>
        <begin position="414"/>
        <end position="448"/>
    </location>
</feature>
<reference evidence="10" key="3">
    <citation type="submission" date="2020-10" db="UniProtKB">
        <authorList>
            <consortium name="WormBaseParasite"/>
        </authorList>
    </citation>
    <scope>IDENTIFICATION</scope>
</reference>
<feature type="compositionally biased region" description="Basic and acidic residues" evidence="6">
    <location>
        <begin position="466"/>
        <end position="477"/>
    </location>
</feature>
<reference evidence="8 9" key="1">
    <citation type="journal article" date="2013" name="Nature">
        <title>The genomes of four tapeworm species reveal adaptations to parasitism.</title>
        <authorList>
            <person name="Tsai I.J."/>
            <person name="Zarowiecki M."/>
            <person name="Holroyd N."/>
            <person name="Garciarrubio A."/>
            <person name="Sanchez-Flores A."/>
            <person name="Brooks K.L."/>
            <person name="Tracey A."/>
            <person name="Bobes R.J."/>
            <person name="Fragoso G."/>
            <person name="Sciutto E."/>
            <person name="Aslett M."/>
            <person name="Beasley H."/>
            <person name="Bennett H.M."/>
            <person name="Cai J."/>
            <person name="Camicia F."/>
            <person name="Clark R."/>
            <person name="Cucher M."/>
            <person name="De Silva N."/>
            <person name="Day T.A."/>
            <person name="Deplazes P."/>
            <person name="Estrada K."/>
            <person name="Fernandez C."/>
            <person name="Holland P.W."/>
            <person name="Hou J."/>
            <person name="Hu S."/>
            <person name="Huckvale T."/>
            <person name="Hung S.S."/>
            <person name="Kamenetzky L."/>
            <person name="Keane J.A."/>
            <person name="Kiss F."/>
            <person name="Koziol U."/>
            <person name="Lambert O."/>
            <person name="Liu K."/>
            <person name="Luo X."/>
            <person name="Luo Y."/>
            <person name="Macchiaroli N."/>
            <person name="Nichol S."/>
            <person name="Paps J."/>
            <person name="Parkinson J."/>
            <person name="Pouchkina-Stantcheva N."/>
            <person name="Riddiford N."/>
            <person name="Rosenzvit M."/>
            <person name="Salinas G."/>
            <person name="Wasmuth J.D."/>
            <person name="Zamanian M."/>
            <person name="Zheng Y."/>
            <person name="Cai X."/>
            <person name="Soberon X."/>
            <person name="Olson P.D."/>
            <person name="Laclette J.P."/>
            <person name="Brehm K."/>
            <person name="Berriman M."/>
            <person name="Garciarrubio A."/>
            <person name="Bobes R.J."/>
            <person name="Fragoso G."/>
            <person name="Sanchez-Flores A."/>
            <person name="Estrada K."/>
            <person name="Cevallos M.A."/>
            <person name="Morett E."/>
            <person name="Gonzalez V."/>
            <person name="Portillo T."/>
            <person name="Ochoa-Leyva A."/>
            <person name="Jose M.V."/>
            <person name="Sciutto E."/>
            <person name="Landa A."/>
            <person name="Jimenez L."/>
            <person name="Valdes V."/>
            <person name="Carrero J.C."/>
            <person name="Larralde C."/>
            <person name="Morales-Montor J."/>
            <person name="Limon-Lason J."/>
            <person name="Soberon X."/>
            <person name="Laclette J.P."/>
        </authorList>
    </citation>
    <scope>NUCLEOTIDE SEQUENCE [LARGE SCALE GENOMIC DNA]</scope>
</reference>
<feature type="transmembrane region" description="Helical" evidence="7">
    <location>
        <begin position="364"/>
        <end position="386"/>
    </location>
</feature>
<dbReference type="EMBL" id="LK028586">
    <property type="protein sequence ID" value="CDS22381.1"/>
    <property type="molecule type" value="Genomic_DNA"/>
</dbReference>
<feature type="region of interest" description="Disordered" evidence="6">
    <location>
        <begin position="740"/>
        <end position="761"/>
    </location>
</feature>
<dbReference type="GO" id="GO:0016020">
    <property type="term" value="C:membrane"/>
    <property type="evidence" value="ECO:0007669"/>
    <property type="project" value="UniProtKB-SubCell"/>
</dbReference>
<dbReference type="Proteomes" id="UP000492820">
    <property type="component" value="Unassembled WGS sequence"/>
</dbReference>
<reference evidence="8" key="2">
    <citation type="submission" date="2014-06" db="EMBL/GenBank/DDBJ databases">
        <authorList>
            <person name="Aslett M."/>
        </authorList>
    </citation>
    <scope>NUCLEOTIDE SEQUENCE</scope>
</reference>
<feature type="transmembrane region" description="Helical" evidence="7">
    <location>
        <begin position="107"/>
        <end position="129"/>
    </location>
</feature>
<protein>
    <submittedName>
        <fullName evidence="8 10">Serine incorporator 5</fullName>
    </submittedName>
</protein>
<sequence length="761" mass="85729">MSIDRSSRALRPFFAIFGSGICFKMGWFGRVCSSCFATKPLPICCAPHVKESTSTRFLYCCILTVVSVLSVIFHTGGLAHSTATQVLGDMMLEFCSHFQTREHCVRFVGYLAVYRFCIPLSIFHFILMLCTIQNSSSQSWRGKIHNGFWFWKCAFIIGLWVMSIFFPSLDKATTAWMLMAVLGGIAFIYLQNVFFIDYAYEFNGIWFRRSKQKPLFRILIFTLTATLYLGTFVAYFVLWALWGYLNSCVLNAMIVYVNVCLTALLLLLSFAQPRIRSQSLYLPGAVTAAFAAYLTWSAVMSQPKSVVRGVPVEKQAIQFFNLRLHSNLSASHKLAMNRTGLLMDNVCLPAILHGPSALDHISDLFAALGIILVVGGSIYSSMRATLQAKRLGIKTRRQKMKTIIQKMLAEVKEEENQQREAMGRSANAASTSPTLPPPSSQSCACFGTERRNKRRRMVLEMLKEIVDSTSPSEHESISSETVPPVKNPNESLRRRLLKKRLGLTSPSSAPQLIPSPPGEVEMLAMGEISPAPTSKTLPRVSVNVECLVGVSTLPHRSSASSNGRRVISNLRKERPSSAYGTVNFPLAQDLKDFMSIDDVRLEKARFVTQYLAGDEGRHLLHENKEMAESVVSLAEVLLPQRSPKDRFTIYNEAILTVYSYAWFHFTFCLATLFMMAQLTNWYNPEISSLQAVMESWANMWMKLFSAFLALLLYLWTLCFMRFCFSRSLIQTPLNPATHWVAKEPENNPSQNKNKKSSPSRV</sequence>
<organism evidence="8">
    <name type="scientific">Echinococcus granulosus</name>
    <name type="common">Hydatid tapeworm</name>
    <dbReference type="NCBI Taxonomy" id="6210"/>
    <lineage>
        <taxon>Eukaryota</taxon>
        <taxon>Metazoa</taxon>
        <taxon>Spiralia</taxon>
        <taxon>Lophotrochozoa</taxon>
        <taxon>Platyhelminthes</taxon>
        <taxon>Cestoda</taxon>
        <taxon>Eucestoda</taxon>
        <taxon>Cyclophyllidea</taxon>
        <taxon>Taeniidae</taxon>
        <taxon>Echinococcus</taxon>
        <taxon>Echinococcus granulosus group</taxon>
    </lineage>
</organism>
<evidence type="ECO:0000256" key="2">
    <source>
        <dbReference type="ARBA" id="ARBA00006665"/>
    </source>
</evidence>
<feature type="transmembrane region" description="Helical" evidence="7">
    <location>
        <begin position="653"/>
        <end position="679"/>
    </location>
</feature>
<feature type="transmembrane region" description="Helical" evidence="7">
    <location>
        <begin position="57"/>
        <end position="79"/>
    </location>
</feature>
<evidence type="ECO:0000256" key="3">
    <source>
        <dbReference type="ARBA" id="ARBA00022692"/>
    </source>
</evidence>
<dbReference type="AlphaFoldDB" id="A0A068WQJ2"/>
<proteinExistence type="inferred from homology"/>
<keyword evidence="4 7" id="KW-1133">Transmembrane helix</keyword>
<dbReference type="PANTHER" id="PTHR10383">
    <property type="entry name" value="SERINE INCORPORATOR"/>
    <property type="match status" value="1"/>
</dbReference>
<evidence type="ECO:0000256" key="5">
    <source>
        <dbReference type="ARBA" id="ARBA00023136"/>
    </source>
</evidence>
<evidence type="ECO:0000256" key="1">
    <source>
        <dbReference type="ARBA" id="ARBA00004141"/>
    </source>
</evidence>
<gene>
    <name evidence="8" type="ORF">EgrG_000358700</name>
</gene>
<feature type="transmembrane region" description="Helical" evidence="7">
    <location>
        <begin position="280"/>
        <end position="299"/>
    </location>
</feature>
<evidence type="ECO:0000256" key="7">
    <source>
        <dbReference type="SAM" id="Phobius"/>
    </source>
</evidence>
<comment type="subcellular location">
    <subcellularLocation>
        <location evidence="1">Membrane</location>
        <topology evidence="1">Multi-pass membrane protein</topology>
    </subcellularLocation>
</comment>
<comment type="similarity">
    <text evidence="2">Belongs to the TDE1 family.</text>
</comment>
<keyword evidence="3 7" id="KW-0812">Transmembrane</keyword>
<name>A0A068WQJ2_ECHGR</name>
<keyword evidence="5 7" id="KW-0472">Membrane</keyword>
<dbReference type="PANTHER" id="PTHR10383:SF9">
    <property type="entry name" value="SERINE INCORPORATOR, ISOFORM F"/>
    <property type="match status" value="1"/>
</dbReference>
<evidence type="ECO:0000313" key="9">
    <source>
        <dbReference type="Proteomes" id="UP000492820"/>
    </source>
</evidence>
<evidence type="ECO:0000313" key="10">
    <source>
        <dbReference type="WBParaSite" id="EgrG_000358700"/>
    </source>
</evidence>
<accession>A0A068WQJ2</accession>
<evidence type="ECO:0000256" key="4">
    <source>
        <dbReference type="ARBA" id="ARBA00022989"/>
    </source>
</evidence>
<evidence type="ECO:0000313" key="8">
    <source>
        <dbReference type="EMBL" id="CDS22381.1"/>
    </source>
</evidence>
<feature type="region of interest" description="Disordered" evidence="6">
    <location>
        <begin position="466"/>
        <end position="490"/>
    </location>
</feature>
<dbReference type="InterPro" id="IPR005016">
    <property type="entry name" value="TDE1/TMS"/>
</dbReference>
<dbReference type="OrthoDB" id="5963193at2759"/>
<feature type="transmembrane region" description="Helical" evidence="7">
    <location>
        <begin position="149"/>
        <end position="169"/>
    </location>
</feature>